<dbReference type="AlphaFoldDB" id="A0A1H4DW90"/>
<name>A0A1H4DW90_9FIRM</name>
<gene>
    <name evidence="1" type="ORF">SAMN04515656_12827</name>
</gene>
<keyword evidence="2" id="KW-1185">Reference proteome</keyword>
<protein>
    <submittedName>
        <fullName evidence="1">Uncharacterized protein</fullName>
    </submittedName>
</protein>
<evidence type="ECO:0000313" key="1">
    <source>
        <dbReference type="EMBL" id="SEA76769.1"/>
    </source>
</evidence>
<reference evidence="1 2" key="1">
    <citation type="submission" date="2016-10" db="EMBL/GenBank/DDBJ databases">
        <authorList>
            <person name="de Groot N.N."/>
        </authorList>
    </citation>
    <scope>NUCLEOTIDE SEQUENCE [LARGE SCALE GENOMIC DNA]</scope>
    <source>
        <strain evidence="1 2">SR12</strain>
    </source>
</reference>
<accession>A0A1H4DW90</accession>
<evidence type="ECO:0000313" key="2">
    <source>
        <dbReference type="Proteomes" id="UP000199394"/>
    </source>
</evidence>
<dbReference type="EMBL" id="FNRK01000028">
    <property type="protein sequence ID" value="SEA76769.1"/>
    <property type="molecule type" value="Genomic_DNA"/>
</dbReference>
<proteinExistence type="predicted"/>
<organism evidence="1 2">
    <name type="scientific">Eubacterium aggregans</name>
    <dbReference type="NCBI Taxonomy" id="81409"/>
    <lineage>
        <taxon>Bacteria</taxon>
        <taxon>Bacillati</taxon>
        <taxon>Bacillota</taxon>
        <taxon>Clostridia</taxon>
        <taxon>Eubacteriales</taxon>
        <taxon>Eubacteriaceae</taxon>
        <taxon>Eubacterium</taxon>
    </lineage>
</organism>
<sequence>MRIMNFFEKAKKRMCESCKSMINRGIKENIVMFFTKNSVFVQKKEKPIFPL</sequence>
<dbReference type="STRING" id="81409.SAMN04515656_12827"/>
<dbReference type="Proteomes" id="UP000199394">
    <property type="component" value="Unassembled WGS sequence"/>
</dbReference>